<sequence>MGCVLEICTCWSLEKRTWLDCYAFFILSSMEWLSHIEFIWSVRRRY</sequence>
<reference evidence="1" key="1">
    <citation type="submission" date="2021-01" db="EMBL/GenBank/DDBJ databases">
        <authorList>
            <consortium name="Genoscope - CEA"/>
            <person name="William W."/>
        </authorList>
    </citation>
    <scope>NUCLEOTIDE SEQUENCE</scope>
</reference>
<dbReference type="AlphaFoldDB" id="A0A816P385"/>
<gene>
    <name evidence="1" type="ORF">DARMORV10_A09P29410.1</name>
</gene>
<protein>
    <submittedName>
        <fullName evidence="1">(rape) hypothetical protein</fullName>
    </submittedName>
</protein>
<dbReference type="Proteomes" id="UP001295469">
    <property type="component" value="Chromosome A09"/>
</dbReference>
<dbReference type="EMBL" id="HG994363">
    <property type="protein sequence ID" value="CAF2043228.1"/>
    <property type="molecule type" value="Genomic_DNA"/>
</dbReference>
<name>A0A816P385_BRANA</name>
<feature type="non-terminal residue" evidence="1">
    <location>
        <position position="1"/>
    </location>
</feature>
<organism evidence="1">
    <name type="scientific">Brassica napus</name>
    <name type="common">Rape</name>
    <dbReference type="NCBI Taxonomy" id="3708"/>
    <lineage>
        <taxon>Eukaryota</taxon>
        <taxon>Viridiplantae</taxon>
        <taxon>Streptophyta</taxon>
        <taxon>Embryophyta</taxon>
        <taxon>Tracheophyta</taxon>
        <taxon>Spermatophyta</taxon>
        <taxon>Magnoliopsida</taxon>
        <taxon>eudicotyledons</taxon>
        <taxon>Gunneridae</taxon>
        <taxon>Pentapetalae</taxon>
        <taxon>rosids</taxon>
        <taxon>malvids</taxon>
        <taxon>Brassicales</taxon>
        <taxon>Brassicaceae</taxon>
        <taxon>Brassiceae</taxon>
        <taxon>Brassica</taxon>
    </lineage>
</organism>
<evidence type="ECO:0000313" key="1">
    <source>
        <dbReference type="EMBL" id="CAF2043228.1"/>
    </source>
</evidence>
<proteinExistence type="predicted"/>
<accession>A0A816P385</accession>